<dbReference type="AlphaFoldDB" id="A0A5D4T2Q2"/>
<evidence type="ECO:0000256" key="7">
    <source>
        <dbReference type="ARBA" id="ARBA00061363"/>
    </source>
</evidence>
<dbReference type="Pfam" id="PF01268">
    <property type="entry name" value="FTHFS"/>
    <property type="match status" value="1"/>
</dbReference>
<dbReference type="RefSeq" id="WP_148988442.1">
    <property type="nucleotide sequence ID" value="NZ_VTEV01000004.1"/>
</dbReference>
<dbReference type="Gene3D" id="3.40.50.300">
    <property type="entry name" value="P-loop containing nucleotide triphosphate hydrolases"/>
    <property type="match status" value="1"/>
</dbReference>
<feature type="binding site" evidence="8">
    <location>
        <begin position="72"/>
        <end position="79"/>
    </location>
    <ligand>
        <name>ATP</name>
        <dbReference type="ChEBI" id="CHEBI:30616"/>
    </ligand>
</feature>
<comment type="caution">
    <text evidence="9">The sequence shown here is derived from an EMBL/GenBank/DDBJ whole genome shotgun (WGS) entry which is preliminary data.</text>
</comment>
<keyword evidence="4 8" id="KW-0547">Nucleotide-binding</keyword>
<sequence length="563" mass="60955">MKHTKTAVQSDIEIAQQASMKKIMDIASLLDIEEDEIELYGKYKAKLSLDITKRLHKKQNGKVILVTAINPTPAGEGKSTVTVGLGQAMNKLGKNTIIAMREPSLGPTMGMKGGATGGGYSQVLPMEDINLHFTGDIHAITTANNALAAMIDNHIHQGNDLKIDTRRITWKRVLDLNDRALRKIVIGMGGPTQGVPREDGFDITVASEIMAVFCLAKDVADLKERLASIVIGYDMEKKPVTVKDLKVEGALTLLLKDACMPNLVQTMEHTPAIIHGGPFANIAHGCNSVIATQMAAKLGDYVVTEAGFGADLGAEKFLHIKTPALGFNPEAVVIVATIRAIKMHGGMSKDQLKEENLKALSIGIENVKKHVETIEKFGLPYVIALNEFITDTAAEIEFVKNWCQENKIPMALTQVWEQGGNGGLELAKTVLEQIETKESSYTPLYQSEDSLEQKLEAIVKNVYGGSGVELLPAAQKQLQQIVGEGWGHLPVCMAKTQYSLTDDAKKLGRPENFTVTIRELKPSVGAGFIVALTGNIMTMPGLPKEPAALKMDVDEKGKAVGLF</sequence>
<name>A0A5D4T2Q2_9BACI</name>
<keyword evidence="2 8" id="KW-0554">One-carbon metabolism</keyword>
<reference evidence="9 10" key="1">
    <citation type="submission" date="2019-08" db="EMBL/GenBank/DDBJ databases">
        <title>Bacillus genomes from the desert of Cuatro Cienegas, Coahuila.</title>
        <authorList>
            <person name="Olmedo-Alvarez G."/>
        </authorList>
    </citation>
    <scope>NUCLEOTIDE SEQUENCE [LARGE SCALE GENOMIC DNA]</scope>
    <source>
        <strain evidence="9 10">CH28_1T</strain>
    </source>
</reference>
<dbReference type="Proteomes" id="UP000322524">
    <property type="component" value="Unassembled WGS sequence"/>
</dbReference>
<dbReference type="Gene3D" id="3.30.1510.10">
    <property type="entry name" value="Domain 2, N(10)-formyltetrahydrofolate synthetase"/>
    <property type="match status" value="1"/>
</dbReference>
<gene>
    <name evidence="8" type="primary">fhs</name>
    <name evidence="9" type="ORF">FZC76_12235</name>
</gene>
<proteinExistence type="inferred from homology"/>
<organism evidence="9 10">
    <name type="scientific">Sutcliffiella horikoshii</name>
    <dbReference type="NCBI Taxonomy" id="79883"/>
    <lineage>
        <taxon>Bacteria</taxon>
        <taxon>Bacillati</taxon>
        <taxon>Bacillota</taxon>
        <taxon>Bacilli</taxon>
        <taxon>Bacillales</taxon>
        <taxon>Bacillaceae</taxon>
        <taxon>Sutcliffiella</taxon>
    </lineage>
</organism>
<evidence type="ECO:0000256" key="2">
    <source>
        <dbReference type="ARBA" id="ARBA00022563"/>
    </source>
</evidence>
<evidence type="ECO:0000256" key="1">
    <source>
        <dbReference type="ARBA" id="ARBA00004777"/>
    </source>
</evidence>
<dbReference type="PROSITE" id="PS00721">
    <property type="entry name" value="FTHFS_1"/>
    <property type="match status" value="1"/>
</dbReference>
<evidence type="ECO:0000256" key="6">
    <source>
        <dbReference type="ARBA" id="ARBA00049033"/>
    </source>
</evidence>
<dbReference type="GO" id="GO:0035999">
    <property type="term" value="P:tetrahydrofolate interconversion"/>
    <property type="evidence" value="ECO:0007669"/>
    <property type="project" value="UniProtKB-UniRule"/>
</dbReference>
<accession>A0A5D4T2Q2</accession>
<evidence type="ECO:0000313" key="10">
    <source>
        <dbReference type="Proteomes" id="UP000322524"/>
    </source>
</evidence>
<dbReference type="InterPro" id="IPR000559">
    <property type="entry name" value="Formate_THF_ligase"/>
</dbReference>
<evidence type="ECO:0000256" key="8">
    <source>
        <dbReference type="HAMAP-Rule" id="MF_01543"/>
    </source>
</evidence>
<keyword evidence="5 8" id="KW-0067">ATP-binding</keyword>
<dbReference type="SUPFAM" id="SSF52540">
    <property type="entry name" value="P-loop containing nucleoside triphosphate hydrolases"/>
    <property type="match status" value="1"/>
</dbReference>
<dbReference type="GO" id="GO:0005524">
    <property type="term" value="F:ATP binding"/>
    <property type="evidence" value="ECO:0007669"/>
    <property type="project" value="UniProtKB-UniRule"/>
</dbReference>
<dbReference type="HAMAP" id="MF_01543">
    <property type="entry name" value="FTHFS"/>
    <property type="match status" value="1"/>
</dbReference>
<dbReference type="InterPro" id="IPR027417">
    <property type="entry name" value="P-loop_NTPase"/>
</dbReference>
<dbReference type="CDD" id="cd00477">
    <property type="entry name" value="FTHFS"/>
    <property type="match status" value="1"/>
</dbReference>
<dbReference type="OrthoDB" id="9761733at2"/>
<dbReference type="EMBL" id="VTEV01000004">
    <property type="protein sequence ID" value="TYS68484.1"/>
    <property type="molecule type" value="Genomic_DNA"/>
</dbReference>
<comment type="similarity">
    <text evidence="7 8">Belongs to the formate--tetrahydrofolate ligase family.</text>
</comment>
<dbReference type="NCBIfam" id="NF010030">
    <property type="entry name" value="PRK13505.1"/>
    <property type="match status" value="1"/>
</dbReference>
<comment type="catalytic activity">
    <reaction evidence="6 8">
        <text>(6S)-5,6,7,8-tetrahydrofolate + formate + ATP = (6R)-10-formyltetrahydrofolate + ADP + phosphate</text>
        <dbReference type="Rhea" id="RHEA:20221"/>
        <dbReference type="ChEBI" id="CHEBI:15740"/>
        <dbReference type="ChEBI" id="CHEBI:30616"/>
        <dbReference type="ChEBI" id="CHEBI:43474"/>
        <dbReference type="ChEBI" id="CHEBI:57453"/>
        <dbReference type="ChEBI" id="CHEBI:195366"/>
        <dbReference type="ChEBI" id="CHEBI:456216"/>
        <dbReference type="EC" id="6.3.4.3"/>
    </reaction>
</comment>
<dbReference type="InterPro" id="IPR020628">
    <property type="entry name" value="Formate_THF_ligase_CS"/>
</dbReference>
<protein>
    <recommendedName>
        <fullName evidence="8">Formate--tetrahydrofolate ligase</fullName>
        <ecNumber evidence="8">6.3.4.3</ecNumber>
    </recommendedName>
    <alternativeName>
        <fullName evidence="8">Formyltetrahydrofolate synthetase</fullName>
        <shortName evidence="8">FHS</shortName>
        <shortName evidence="8">FTHFS</shortName>
    </alternativeName>
</protein>
<evidence type="ECO:0000256" key="4">
    <source>
        <dbReference type="ARBA" id="ARBA00022741"/>
    </source>
</evidence>
<evidence type="ECO:0000256" key="3">
    <source>
        <dbReference type="ARBA" id="ARBA00022598"/>
    </source>
</evidence>
<dbReference type="FunFam" id="3.30.1510.10:FF:000001">
    <property type="entry name" value="Formate--tetrahydrofolate ligase"/>
    <property type="match status" value="1"/>
</dbReference>
<dbReference type="PROSITE" id="PS00722">
    <property type="entry name" value="FTHFS_2"/>
    <property type="match status" value="1"/>
</dbReference>
<dbReference type="UniPathway" id="UPA00193"/>
<keyword evidence="3 8" id="KW-0436">Ligase</keyword>
<dbReference type="EC" id="6.3.4.3" evidence="8"/>
<dbReference type="STRING" id="79883.GCA_001636495_02585"/>
<evidence type="ECO:0000256" key="5">
    <source>
        <dbReference type="ARBA" id="ARBA00022840"/>
    </source>
</evidence>
<dbReference type="GO" id="GO:0004329">
    <property type="term" value="F:formate-tetrahydrofolate ligase activity"/>
    <property type="evidence" value="ECO:0007669"/>
    <property type="project" value="UniProtKB-UniRule"/>
</dbReference>
<comment type="pathway">
    <text evidence="1 8">One-carbon metabolism; tetrahydrofolate interconversion.</text>
</comment>
<dbReference type="FunFam" id="3.10.410.10:FF:000001">
    <property type="entry name" value="Putative formate--tetrahydrofolate ligase"/>
    <property type="match status" value="1"/>
</dbReference>
<dbReference type="Gene3D" id="3.10.410.10">
    <property type="entry name" value="Formyltetrahydrofolate synthetase, domain 3"/>
    <property type="match status" value="1"/>
</dbReference>
<evidence type="ECO:0000313" key="9">
    <source>
        <dbReference type="EMBL" id="TYS68484.1"/>
    </source>
</evidence>